<reference evidence="2 3" key="1">
    <citation type="submission" date="2019-04" db="EMBL/GenBank/DDBJ databases">
        <authorList>
            <person name="Van Vliet M D."/>
        </authorList>
    </citation>
    <scope>NUCLEOTIDE SEQUENCE [LARGE SCALE GENOMIC DNA]</scope>
    <source>
        <strain evidence="2 3">F1</strain>
    </source>
</reference>
<feature type="compositionally biased region" description="Acidic residues" evidence="1">
    <location>
        <begin position="1"/>
        <end position="16"/>
    </location>
</feature>
<keyword evidence="3" id="KW-1185">Reference proteome</keyword>
<organism evidence="2 3">
    <name type="scientific">Pontiella desulfatans</name>
    <dbReference type="NCBI Taxonomy" id="2750659"/>
    <lineage>
        <taxon>Bacteria</taxon>
        <taxon>Pseudomonadati</taxon>
        <taxon>Kiritimatiellota</taxon>
        <taxon>Kiritimatiellia</taxon>
        <taxon>Kiritimatiellales</taxon>
        <taxon>Pontiellaceae</taxon>
        <taxon>Pontiella</taxon>
    </lineage>
</organism>
<name>A0A6C2U578_PONDE</name>
<feature type="compositionally biased region" description="Basic and acidic residues" evidence="1">
    <location>
        <begin position="122"/>
        <end position="147"/>
    </location>
</feature>
<dbReference type="Proteomes" id="UP000366872">
    <property type="component" value="Unassembled WGS sequence"/>
</dbReference>
<evidence type="ECO:0000313" key="2">
    <source>
        <dbReference type="EMBL" id="VGO15055.1"/>
    </source>
</evidence>
<sequence>MREYMDNWDEGLEAELEEARLEAEENGEEFDEDEWLEEHRSSFDDEYDFTEKDTTDAEDPWAEEDHEQHTRKDSSGTNSNHGLRQAEQHAGDFYDYAHMEPDDGHGISVPQLTAFETDDDEKVFRKPESADERHFRKMDRIAQKYERNSGPGGETESDDDERTCFDDWVESSLLSSREEKEDREEPEAHEQLTDYEDDIIAKAEDRILEFFADGKEEEHFRRLREDSRYVSSADREYYDLHRELINKLELYEDRTANSPHDNDLYLPHVLGAMEAIDDANHLYAQNRERKEELEEMHEAGELSDMQYQDQSIALDCRLQRRLTGNEYKAISGGVSMFDDVGGIMDRWNNLLDDALSGDPDTLQDMRDFISQLPREVADQLIDEAVDEGLLDRSQACHIMTMAARPTNSLSGTPKQKKQRICEPG</sequence>
<feature type="compositionally biased region" description="Acidic residues" evidence="1">
    <location>
        <begin position="56"/>
        <end position="65"/>
    </location>
</feature>
<feature type="compositionally biased region" description="Basic and acidic residues" evidence="1">
    <location>
        <begin position="37"/>
        <end position="55"/>
    </location>
</feature>
<accession>A0A6C2U578</accession>
<evidence type="ECO:0000256" key="1">
    <source>
        <dbReference type="SAM" id="MobiDB-lite"/>
    </source>
</evidence>
<gene>
    <name evidence="2" type="ORF">PDESU_03635</name>
</gene>
<evidence type="ECO:0000313" key="3">
    <source>
        <dbReference type="Proteomes" id="UP000366872"/>
    </source>
</evidence>
<feature type="compositionally biased region" description="Acidic residues" evidence="1">
    <location>
        <begin position="24"/>
        <end position="36"/>
    </location>
</feature>
<dbReference type="RefSeq" id="WP_136080658.1">
    <property type="nucleotide sequence ID" value="NZ_CAAHFG010000002.1"/>
</dbReference>
<feature type="region of interest" description="Disordered" evidence="1">
    <location>
        <begin position="1"/>
        <end position="90"/>
    </location>
</feature>
<dbReference type="EMBL" id="CAAHFG010000002">
    <property type="protein sequence ID" value="VGO15055.1"/>
    <property type="molecule type" value="Genomic_DNA"/>
</dbReference>
<feature type="region of interest" description="Disordered" evidence="1">
    <location>
        <begin position="404"/>
        <end position="424"/>
    </location>
</feature>
<feature type="region of interest" description="Disordered" evidence="1">
    <location>
        <begin position="118"/>
        <end position="164"/>
    </location>
</feature>
<proteinExistence type="predicted"/>
<dbReference type="AlphaFoldDB" id="A0A6C2U578"/>
<protein>
    <submittedName>
        <fullName evidence="2">Uncharacterized protein</fullName>
    </submittedName>
</protein>